<proteinExistence type="predicted"/>
<evidence type="ECO:0000313" key="1">
    <source>
        <dbReference type="EMBL" id="QTE31072.1"/>
    </source>
</evidence>
<dbReference type="KEGG" id="psic:J4E96_09195"/>
<protein>
    <submittedName>
        <fullName evidence="1">Uncharacterized protein</fullName>
    </submittedName>
</protein>
<sequence length="85" mass="9373">MSWSIVCFLPLGRCEEPLALACHHVELRLVVSFSQGIARRSVSECLNAEARVVRRPGKKFDLIADLIGRPTDRIPSNGAHDTSTT</sequence>
<dbReference type="RefSeq" id="WP_227425450.1">
    <property type="nucleotide sequence ID" value="NZ_CP071868.1"/>
</dbReference>
<dbReference type="EMBL" id="CP071868">
    <property type="protein sequence ID" value="QTE31072.1"/>
    <property type="molecule type" value="Genomic_DNA"/>
</dbReference>
<name>A0A8A4ZGB7_9MICO</name>
<evidence type="ECO:0000313" key="2">
    <source>
        <dbReference type="Proteomes" id="UP000663937"/>
    </source>
</evidence>
<gene>
    <name evidence="1" type="ORF">J4E96_09195</name>
</gene>
<keyword evidence="2" id="KW-1185">Reference proteome</keyword>
<reference evidence="1" key="1">
    <citation type="submission" date="2021-03" db="EMBL/GenBank/DDBJ databases">
        <title>Pengzhenrongella sicca gen. nov., sp. nov., a new member of suborder Micrococcineae isolated from High-Arctic tundra soil.</title>
        <authorList>
            <person name="Peng F."/>
        </authorList>
    </citation>
    <scope>NUCLEOTIDE SEQUENCE</scope>
    <source>
        <strain evidence="1">LRZ-2</strain>
    </source>
</reference>
<dbReference type="AlphaFoldDB" id="A0A8A4ZGB7"/>
<dbReference type="Proteomes" id="UP000663937">
    <property type="component" value="Chromosome"/>
</dbReference>
<accession>A0A8A4ZGB7</accession>
<organism evidence="1 2">
    <name type="scientific">Pengzhenrongella sicca</name>
    <dbReference type="NCBI Taxonomy" id="2819238"/>
    <lineage>
        <taxon>Bacteria</taxon>
        <taxon>Bacillati</taxon>
        <taxon>Actinomycetota</taxon>
        <taxon>Actinomycetes</taxon>
        <taxon>Micrococcales</taxon>
        <taxon>Pengzhenrongella</taxon>
    </lineage>
</organism>